<proteinExistence type="predicted"/>
<evidence type="ECO:0000256" key="6">
    <source>
        <dbReference type="ARBA" id="ARBA00039547"/>
    </source>
</evidence>
<dbReference type="PaxDb" id="9544-ENSMMUP00000030670"/>
<keyword evidence="4" id="KW-0963">Cytoplasm</keyword>
<dbReference type="InterPro" id="IPR019749">
    <property type="entry name" value="Band_41_domain"/>
</dbReference>
<reference evidence="10" key="2">
    <citation type="submission" date="2019-01" db="EMBL/GenBank/DDBJ databases">
        <authorList>
            <person name="Graves T."/>
            <person name="Eichler E.E."/>
            <person name="Wilson R.K."/>
        </authorList>
    </citation>
    <scope>NUCLEOTIDE SEQUENCE [LARGE SCALE GENOMIC DNA]</scope>
    <source>
        <strain evidence="10">17573</strain>
    </source>
</reference>
<dbReference type="GO" id="GO:0005829">
    <property type="term" value="C:cytosol"/>
    <property type="evidence" value="ECO:0007669"/>
    <property type="project" value="UniProtKB-SubCell"/>
</dbReference>
<dbReference type="Gene3D" id="3.10.20.90">
    <property type="entry name" value="Phosphatidylinositol 3-kinase Catalytic Subunit, Chain A, domain 1"/>
    <property type="match status" value="1"/>
</dbReference>
<dbReference type="InterPro" id="IPR019748">
    <property type="entry name" value="FERM_central"/>
</dbReference>
<gene>
    <name evidence="10 12" type="primary">FRMD8</name>
</gene>
<evidence type="ECO:0000256" key="2">
    <source>
        <dbReference type="ARBA" id="ARBA00004514"/>
    </source>
</evidence>
<dbReference type="InterPro" id="IPR000299">
    <property type="entry name" value="FERM_domain"/>
</dbReference>
<dbReference type="InterPro" id="IPR035963">
    <property type="entry name" value="FERM_2"/>
</dbReference>
<dbReference type="GO" id="GO:0032760">
    <property type="term" value="P:positive regulation of tumor necrosis factor production"/>
    <property type="evidence" value="ECO:0007669"/>
    <property type="project" value="Ensembl"/>
</dbReference>
<sequence length="700" mass="77110">MSEGPRARPRKQVCAKRKEGFRQEEGEQNHLRHVQPPSCQAPETPAAPTPPPRRHWARKALGQGSKTPGPTEDAHPGGKSQPKMHVSSLEPIPRYPTANEMWDSGRITQVPASPRALLFFSSTHNVVARIQSRPCCQLATQNCRALMGVMLGHLRRSFSPPVHLPTASPSPPQRRLVLELRGGRTPRRQVQNVPLFLLRGMPPGSWAGTTAQQASGPRTAAHSQVGQRPRGSSGQQMDGTEGSTGQPGPAERSHRSSVSSVGARAADVLVYLADDTVVPLVVENLPSLSAHELHRAVREVLQLPDIALDVFALWLVSPLLEVQLKPKHQPYKLGRQWPELLLRFTSAPDDDVAMDEPFLQFRRNVFFPKRRELQIRDEEVLRLLYEEAKGNVLAARYPCDVEDCEALGALVCRVQLGPYQPGQPAACALREKLDSFLPAHLCKRGQGLFAALRGRGTRAGPGEQGLLNAYRQVQEVGSDGGCEAALGTHYRAYLFKCHELPFYGCAFFHGEVDKPAQGFLHRGGRKPVSVAISLEGVHVIDSREKHVLLGLRFQELSWDHTSPEEEEPILWLEFDGDSEGTPVNKLLKIYSKQAELMSSLIEYCIELSQVAEPAGPQDSATGPPSDPSSSPAPVERPKLRRQGSVVSSRIQHLSTIDYVEDGKGIRRVKPKRTTSFFSRQLSLGQGSYTVVQPSDSLEQG</sequence>
<feature type="compositionally biased region" description="Low complexity" evidence="8">
    <location>
        <begin position="618"/>
        <end position="633"/>
    </location>
</feature>
<dbReference type="AlphaFoldDB" id="F7FB33"/>
<dbReference type="SUPFAM" id="SSF47031">
    <property type="entry name" value="Second domain of FERM"/>
    <property type="match status" value="1"/>
</dbReference>
<dbReference type="SMR" id="F7FB33"/>
<dbReference type="Ensembl" id="ENSMMUT00000032780.4">
    <property type="protein sequence ID" value="ENSMMUP00000030672.3"/>
    <property type="gene ID" value="ENSMMUG00000023300.4"/>
</dbReference>
<evidence type="ECO:0000256" key="7">
    <source>
        <dbReference type="ARBA" id="ARBA00059161"/>
    </source>
</evidence>
<dbReference type="GO" id="GO:0034451">
    <property type="term" value="C:centriolar satellite"/>
    <property type="evidence" value="ECO:0007669"/>
    <property type="project" value="Ensembl"/>
</dbReference>
<accession>F7FB33</accession>
<dbReference type="InterPro" id="IPR011993">
    <property type="entry name" value="PH-like_dom_sf"/>
</dbReference>
<dbReference type="InParanoid" id="F7FB33"/>
<dbReference type="PROSITE" id="PS50057">
    <property type="entry name" value="FERM_3"/>
    <property type="match status" value="1"/>
</dbReference>
<dbReference type="Gene3D" id="1.20.80.10">
    <property type="match status" value="1"/>
</dbReference>
<dbReference type="Pfam" id="PF24522">
    <property type="entry name" value="KRIT1_FRMD8_FERM_C"/>
    <property type="match status" value="1"/>
</dbReference>
<dbReference type="Bgee" id="ENSMMUG00000023300">
    <property type="expression patterns" value="Expressed in spleen and 21 other cell types or tissues"/>
</dbReference>
<dbReference type="GO" id="GO:0005886">
    <property type="term" value="C:plasma membrane"/>
    <property type="evidence" value="ECO:0000318"/>
    <property type="project" value="GO_Central"/>
</dbReference>
<dbReference type="PANTHER" id="PTHR13283:SF10">
    <property type="entry name" value="FERM DOMAIN-CONTAINING PROTEIN 8"/>
    <property type="match status" value="1"/>
</dbReference>
<reference evidence="10" key="3">
    <citation type="submission" date="2025-08" db="UniProtKB">
        <authorList>
            <consortium name="Ensembl"/>
        </authorList>
    </citation>
    <scope>IDENTIFICATION</scope>
    <source>
        <strain evidence="10">17573</strain>
    </source>
</reference>
<evidence type="ECO:0000313" key="10">
    <source>
        <dbReference type="Ensembl" id="ENSMMUP00000030672.3"/>
    </source>
</evidence>
<evidence type="ECO:0000259" key="9">
    <source>
        <dbReference type="PROSITE" id="PS50057"/>
    </source>
</evidence>
<dbReference type="FunFam" id="1.20.80.10:FF:000023">
    <property type="entry name" value="FERM domain containing 8"/>
    <property type="match status" value="1"/>
</dbReference>
<dbReference type="GO" id="GO:0005654">
    <property type="term" value="C:nucleoplasm"/>
    <property type="evidence" value="ECO:0007669"/>
    <property type="project" value="Ensembl"/>
</dbReference>
<evidence type="ECO:0000256" key="5">
    <source>
        <dbReference type="ARBA" id="ARBA00023136"/>
    </source>
</evidence>
<dbReference type="GO" id="GO:0072659">
    <property type="term" value="P:protein localization to plasma membrane"/>
    <property type="evidence" value="ECO:0007669"/>
    <property type="project" value="Ensembl"/>
</dbReference>
<evidence type="ECO:0000313" key="11">
    <source>
        <dbReference type="Proteomes" id="UP000006718"/>
    </source>
</evidence>
<dbReference type="VEuPathDB" id="HostDB:ENSMMUG00000023300"/>
<dbReference type="SMART" id="SM00295">
    <property type="entry name" value="B41"/>
    <property type="match status" value="1"/>
</dbReference>
<dbReference type="ExpressionAtlas" id="F7FB33">
    <property type="expression patterns" value="baseline"/>
</dbReference>
<feature type="region of interest" description="Disordered" evidence="8">
    <location>
        <begin position="612"/>
        <end position="648"/>
    </location>
</feature>
<evidence type="ECO:0000256" key="3">
    <source>
        <dbReference type="ARBA" id="ARBA00022475"/>
    </source>
</evidence>
<name>F7FB33_MACMU</name>
<evidence type="ECO:0000256" key="1">
    <source>
        <dbReference type="ARBA" id="ARBA00004236"/>
    </source>
</evidence>
<dbReference type="Proteomes" id="UP000006718">
    <property type="component" value="Chromosome 14"/>
</dbReference>
<dbReference type="InterPro" id="IPR014352">
    <property type="entry name" value="FERM/acyl-CoA-bd_prot_sf"/>
</dbReference>
<feature type="compositionally biased region" description="Basic and acidic residues" evidence="8">
    <location>
        <begin position="16"/>
        <end position="30"/>
    </location>
</feature>
<feature type="region of interest" description="Disordered" evidence="8">
    <location>
        <begin position="1"/>
        <end position="97"/>
    </location>
</feature>
<keyword evidence="3" id="KW-1003">Cell membrane</keyword>
<dbReference type="CDD" id="cd14473">
    <property type="entry name" value="FERM_B-lobe"/>
    <property type="match status" value="1"/>
</dbReference>
<dbReference type="PANTHER" id="PTHR13283">
    <property type="entry name" value="KREV INTERACTION TRAPPED 1-RELATED"/>
    <property type="match status" value="1"/>
</dbReference>
<dbReference type="GeneTree" id="ENSGT00530000063721"/>
<dbReference type="GO" id="GO:0090090">
    <property type="term" value="P:negative regulation of canonical Wnt signaling pathway"/>
    <property type="evidence" value="ECO:0000318"/>
    <property type="project" value="GO_Central"/>
</dbReference>
<organism evidence="10 11">
    <name type="scientific">Macaca mulatta</name>
    <name type="common">Rhesus macaque</name>
    <dbReference type="NCBI Taxonomy" id="9544"/>
    <lineage>
        <taxon>Eukaryota</taxon>
        <taxon>Metazoa</taxon>
        <taxon>Chordata</taxon>
        <taxon>Craniata</taxon>
        <taxon>Vertebrata</taxon>
        <taxon>Euteleostomi</taxon>
        <taxon>Mammalia</taxon>
        <taxon>Eutheria</taxon>
        <taxon>Euarchontoglires</taxon>
        <taxon>Primates</taxon>
        <taxon>Haplorrhini</taxon>
        <taxon>Catarrhini</taxon>
        <taxon>Cercopithecidae</taxon>
        <taxon>Cercopithecinae</taxon>
        <taxon>Macaca</taxon>
    </lineage>
</organism>
<reference evidence="11" key="1">
    <citation type="journal article" date="2007" name="Science">
        <title>Evolutionary and biomedical insights from the rhesus macaque genome.</title>
        <authorList>
            <person name="Gibbs R.A."/>
            <person name="Rogers J."/>
            <person name="Katze M.G."/>
            <person name="Bumgarner R."/>
            <person name="Weinstock G.M."/>
            <person name="Mardis E.R."/>
            <person name="Remington K.A."/>
            <person name="Strausberg R.L."/>
            <person name="Venter J.C."/>
            <person name="Wilson R.K."/>
            <person name="Batzer M.A."/>
            <person name="Bustamante C.D."/>
            <person name="Eichler E.E."/>
            <person name="Hahn M.W."/>
            <person name="Hardison R.C."/>
            <person name="Makova K.D."/>
            <person name="Miller W."/>
            <person name="Milosavljevic A."/>
            <person name="Palermo R.E."/>
            <person name="Siepel A."/>
            <person name="Sikela J.M."/>
            <person name="Attaway T."/>
            <person name="Bell S."/>
            <person name="Bernard K.E."/>
            <person name="Buhay C.J."/>
            <person name="Chandrabose M.N."/>
            <person name="Dao M."/>
            <person name="Davis C."/>
            <person name="Delehaunty K.D."/>
            <person name="Ding Y."/>
            <person name="Dinh H.H."/>
            <person name="Dugan-Rocha S."/>
            <person name="Fulton L.A."/>
            <person name="Gabisi R.A."/>
            <person name="Garner T.T."/>
            <person name="Godfrey J."/>
            <person name="Hawes A.C."/>
            <person name="Hernandez J."/>
            <person name="Hines S."/>
            <person name="Holder M."/>
            <person name="Hume J."/>
            <person name="Jhangiani S.N."/>
            <person name="Joshi V."/>
            <person name="Khan Z.M."/>
            <person name="Kirkness E.F."/>
            <person name="Cree A."/>
            <person name="Fowler R.G."/>
            <person name="Lee S."/>
            <person name="Lewis L.R."/>
            <person name="Li Z."/>
            <person name="Liu Y.-S."/>
            <person name="Moore S.M."/>
            <person name="Muzny D."/>
            <person name="Nazareth L.V."/>
            <person name="Ngo D.N."/>
            <person name="Okwuonu G.O."/>
            <person name="Pai G."/>
            <person name="Parker D."/>
            <person name="Paul H.A."/>
            <person name="Pfannkoch C."/>
            <person name="Pohl C.S."/>
            <person name="Rogers Y.-H.C."/>
            <person name="Ruiz S.J."/>
            <person name="Sabo A."/>
            <person name="Santibanez J."/>
            <person name="Schneider B.W."/>
            <person name="Smith S.M."/>
            <person name="Sodergren E."/>
            <person name="Svatek A.F."/>
            <person name="Utterback T.R."/>
            <person name="Vattathil S."/>
            <person name="Warren W."/>
            <person name="White C.S."/>
            <person name="Chinwalla A.T."/>
            <person name="Feng Y."/>
            <person name="Halpern A.L."/>
            <person name="Hillier L.W."/>
            <person name="Huang X."/>
            <person name="Minx P."/>
            <person name="Nelson J.O."/>
            <person name="Pepin K.H."/>
            <person name="Qin X."/>
            <person name="Sutton G.G."/>
            <person name="Venter E."/>
            <person name="Walenz B.P."/>
            <person name="Wallis J.W."/>
            <person name="Worley K.C."/>
            <person name="Yang S.-P."/>
            <person name="Jones S.M."/>
            <person name="Marra M.A."/>
            <person name="Rocchi M."/>
            <person name="Schein J.E."/>
            <person name="Baertsch R."/>
            <person name="Clarke L."/>
            <person name="Csuros M."/>
            <person name="Glasscock J."/>
            <person name="Harris R.A."/>
            <person name="Havlak P."/>
            <person name="Jackson A.R."/>
            <person name="Jiang H."/>
            <person name="Liu Y."/>
            <person name="Messina D.N."/>
            <person name="Shen Y."/>
            <person name="Song H.X.-Z."/>
            <person name="Wylie T."/>
            <person name="Zhang L."/>
            <person name="Birney E."/>
            <person name="Han K."/>
            <person name="Konkel M.K."/>
            <person name="Lee J."/>
            <person name="Smit A.F.A."/>
            <person name="Ullmer B."/>
            <person name="Wang H."/>
            <person name="Xing J."/>
            <person name="Burhans R."/>
            <person name="Cheng Z."/>
            <person name="Karro J.E."/>
            <person name="Ma J."/>
            <person name="Raney B."/>
            <person name="She X."/>
            <person name="Cox M.J."/>
            <person name="Demuth J.P."/>
            <person name="Dumas L.J."/>
            <person name="Han S.-G."/>
            <person name="Hopkins J."/>
            <person name="Karimpour-Fard A."/>
            <person name="Kim Y.H."/>
            <person name="Pollack J.R."/>
            <person name="Vinar T."/>
            <person name="Addo-Quaye C."/>
            <person name="Degenhardt J."/>
            <person name="Denby A."/>
            <person name="Hubisz M.J."/>
            <person name="Indap A."/>
            <person name="Kosiol C."/>
            <person name="Lahn B.T."/>
            <person name="Lawson H.A."/>
            <person name="Marklein A."/>
            <person name="Nielsen R."/>
            <person name="Vallender E.J."/>
            <person name="Clark A.G."/>
            <person name="Ferguson B."/>
            <person name="Hernandez R.D."/>
            <person name="Hirani K."/>
            <person name="Kehrer-Sawatzki H."/>
            <person name="Kolb J."/>
            <person name="Patil S."/>
            <person name="Pu L.-L."/>
            <person name="Ren Y."/>
            <person name="Smith D.G."/>
            <person name="Wheeler D.A."/>
            <person name="Schenck I."/>
            <person name="Ball E.V."/>
            <person name="Chen R."/>
            <person name="Cooper D.N."/>
            <person name="Giardine B."/>
            <person name="Hsu F."/>
            <person name="Kent W.J."/>
            <person name="Lesk A."/>
            <person name="Nelson D.L."/>
            <person name="O'brien W.E."/>
            <person name="Pruefer K."/>
            <person name="Stenson P.D."/>
            <person name="Wallace J.C."/>
            <person name="Ke H."/>
            <person name="Liu X.-M."/>
            <person name="Wang P."/>
            <person name="Xiang A.P."/>
            <person name="Yang F."/>
            <person name="Barber G.P."/>
            <person name="Haussler D."/>
            <person name="Karolchik D."/>
            <person name="Kern A.D."/>
            <person name="Kuhn R.M."/>
            <person name="Smith K.E."/>
            <person name="Zwieg A.S."/>
        </authorList>
    </citation>
    <scope>NUCLEOTIDE SEQUENCE [LARGE SCALE GENOMIC DNA]</scope>
    <source>
        <strain evidence="11">17573</strain>
    </source>
</reference>
<keyword evidence="11" id="KW-1185">Reference proteome</keyword>
<feature type="region of interest" description="Disordered" evidence="8">
    <location>
        <begin position="206"/>
        <end position="258"/>
    </location>
</feature>
<evidence type="ECO:0000256" key="8">
    <source>
        <dbReference type="SAM" id="MobiDB-lite"/>
    </source>
</evidence>
<evidence type="ECO:0000313" key="12">
    <source>
        <dbReference type="VGNC" id="VGNC:101087"/>
    </source>
</evidence>
<feature type="compositionally biased region" description="Polar residues" evidence="8">
    <location>
        <begin position="207"/>
        <end position="246"/>
    </location>
</feature>
<comment type="function">
    <text evidence="7">Promotes the cell surface stability of iRhom1/RHBDF1 and iRhom2/RHBDF2 and prevents their degradation via the endolysosomal pathway. By acting on iRhoms, involved in ADAM17-mediated shedding of TNF, amphiregulin/AREG, HBEGF and TGFA from the cell surface. Negatively regulates Wnt signaling, possibly by antagonizing the recruitment of AXIN1 to LRP6.</text>
</comment>
<dbReference type="Pfam" id="PF00373">
    <property type="entry name" value="FERM_M"/>
    <property type="match status" value="1"/>
</dbReference>
<feature type="domain" description="FERM" evidence="9">
    <location>
        <begin position="266"/>
        <end position="612"/>
    </location>
</feature>
<comment type="subcellular location">
    <subcellularLocation>
        <location evidence="1">Cell membrane</location>
    </subcellularLocation>
    <subcellularLocation>
        <location evidence="2">Cytoplasm</location>
        <location evidence="2">Cytosol</location>
    </subcellularLocation>
</comment>
<dbReference type="VGNC" id="VGNC:101087">
    <property type="gene designation" value="FRMD8"/>
</dbReference>
<reference evidence="10" key="4">
    <citation type="submission" date="2025-09" db="UniProtKB">
        <authorList>
            <consortium name="Ensembl"/>
        </authorList>
    </citation>
    <scope>IDENTIFICATION</scope>
    <source>
        <strain evidence="10">17573</strain>
    </source>
</reference>
<protein>
    <recommendedName>
        <fullName evidence="6">FERM domain-containing protein 8</fullName>
    </recommendedName>
</protein>
<dbReference type="Gene3D" id="2.30.29.30">
    <property type="entry name" value="Pleckstrin-homology domain (PH domain)/Phosphotyrosine-binding domain (PTB)"/>
    <property type="match status" value="1"/>
</dbReference>
<dbReference type="FunCoup" id="F7FB33">
    <property type="interactions" value="1488"/>
</dbReference>
<keyword evidence="5" id="KW-0472">Membrane</keyword>
<dbReference type="FunFam" id="3.10.20.90:FF:000191">
    <property type="entry name" value="FERM domain-containing protein 8"/>
    <property type="match status" value="1"/>
</dbReference>
<dbReference type="InterPro" id="IPR057096">
    <property type="entry name" value="KRIT1_FRMD8_FERM_C"/>
</dbReference>
<dbReference type="FunFam" id="2.30.29.30:FF:000216">
    <property type="entry name" value="FERM domain-containing protein 8"/>
    <property type="match status" value="1"/>
</dbReference>
<dbReference type="STRING" id="9544.ENSMMUP00000030672"/>
<dbReference type="InterPro" id="IPR051594">
    <property type="entry name" value="KRIT1/FRMD8"/>
</dbReference>
<evidence type="ECO:0000256" key="4">
    <source>
        <dbReference type="ARBA" id="ARBA00022490"/>
    </source>
</evidence>